<reference evidence="1" key="1">
    <citation type="journal article" date="2020" name="Int. J. Syst. Evol. Microbiol.">
        <title>Aquipluma nitroreducens gen. nov. sp. nov., a novel facultatively anaerobic bacterium isolated from a freshwater lake.</title>
        <authorList>
            <person name="Watanabe M."/>
            <person name="Kojima H."/>
            <person name="Fukui M."/>
        </authorList>
    </citation>
    <scope>NUCLEOTIDE SEQUENCE</scope>
    <source>
        <strain evidence="1">MeG22</strain>
    </source>
</reference>
<evidence type="ECO:0000313" key="2">
    <source>
        <dbReference type="Proteomes" id="UP001193389"/>
    </source>
</evidence>
<dbReference type="KEGG" id="anf:AQPE_4428"/>
<evidence type="ECO:0000313" key="1">
    <source>
        <dbReference type="EMBL" id="BBE20237.1"/>
    </source>
</evidence>
<dbReference type="EMBL" id="AP018694">
    <property type="protein sequence ID" value="BBE20237.1"/>
    <property type="molecule type" value="Genomic_DNA"/>
</dbReference>
<protein>
    <recommendedName>
        <fullName evidence="3">NIPSNAP domain-containing protein</fullName>
    </recommendedName>
</protein>
<keyword evidence="2" id="KW-1185">Reference proteome</keyword>
<proteinExistence type="predicted"/>
<dbReference type="Proteomes" id="UP001193389">
    <property type="component" value="Chromosome"/>
</dbReference>
<name>A0A5K7SFM3_9BACT</name>
<dbReference type="RefSeq" id="WP_318348405.1">
    <property type="nucleotide sequence ID" value="NZ_AP018694.1"/>
</dbReference>
<evidence type="ECO:0008006" key="3">
    <source>
        <dbReference type="Google" id="ProtNLM"/>
    </source>
</evidence>
<organism evidence="1 2">
    <name type="scientific">Aquipluma nitroreducens</name>
    <dbReference type="NCBI Taxonomy" id="2010828"/>
    <lineage>
        <taxon>Bacteria</taxon>
        <taxon>Pseudomonadati</taxon>
        <taxon>Bacteroidota</taxon>
        <taxon>Bacteroidia</taxon>
        <taxon>Marinilabiliales</taxon>
        <taxon>Prolixibacteraceae</taxon>
        <taxon>Aquipluma</taxon>
    </lineage>
</organism>
<gene>
    <name evidence="1" type="ORF">AQPE_4428</name>
</gene>
<accession>A0A5K7SFM3</accession>
<sequence>MSYKLRFVQKFELGRSPEFLAIEKQFALFEEQYPEFPKGKRYLPLTGMHPSNTLIWESDFDSLDELHKAHQFLMEDNRHEELFRKQAEYMLDAYTEIYRPYDS</sequence>
<dbReference type="AlphaFoldDB" id="A0A5K7SFM3"/>